<sequence>MRVDGFFSSGGFTQNTGGDILSRLKPGDTVRAQVVENSGSDLALKLADGSVISASATNPLDAADGEYVNFVFKGTVDGKPVFEVAGRNVQPQADTSFENIKNTLTGLNLPVTEQNIELARALIRQNVPVNSESMSKIINLMSKNTELKPDSAAFLTGANMTNDQNSIDKLQNLLAGRLKISNDIGELLKLMGSDGKNAAEYEKPAVINYILGRLAHEIAAKGQNPATSGEPANNSAAVQNRQQNISSNAGTVLAADSFSKSSERSSPLNNAVISGENNMADGSLSAPKANSPASTAAAAEKLVRGTYIQNNTASDTSENDTVNDSKNNSGAVKAGTDGEGAAASQKAAAVYSGFKNKANMIEQQISNLFKGGEPLGKADLPLLKSIGSRVEYMIKSGEITADELSAAKQIAGEIDSAVFKIMKGEEGSNLAQLGKSSIKGFENAIESLKNLFVRIDGSSDEINPVKLYKNMEDAIQTLKAGLQHMPVSMQEAALKIISNLESNMNFINQLNNYSSYVQIPLSIFNQNTTGELYMLKRGSKSKKLDASQMTVLISLDSTNIGRIDTLLSVDKKNISTNFRLENSEVFDVLKENHKQLYTSLLEKGYRLVDFTYRLMDEPLNVVNFEEEAKKEFIKSPNNIDVLV</sequence>
<evidence type="ECO:0000259" key="2">
    <source>
        <dbReference type="Pfam" id="PF02120"/>
    </source>
</evidence>
<feature type="domain" description="Flagellar hook-length control protein-like C-terminal" evidence="2">
    <location>
        <begin position="542"/>
        <end position="616"/>
    </location>
</feature>
<feature type="compositionally biased region" description="Polar residues" evidence="1">
    <location>
        <begin position="311"/>
        <end position="330"/>
    </location>
</feature>
<dbReference type="Proteomes" id="UP000248132">
    <property type="component" value="Unassembled WGS sequence"/>
</dbReference>
<dbReference type="RefSeq" id="WP_110462485.1">
    <property type="nucleotide sequence ID" value="NZ_QKMR01000014.1"/>
</dbReference>
<reference evidence="3 4" key="1">
    <citation type="submission" date="2018-06" db="EMBL/GenBank/DDBJ databases">
        <title>Genomic Encyclopedia of Type Strains, Phase I: the one thousand microbial genomes (KMG-I) project.</title>
        <authorList>
            <person name="Kyrpides N."/>
        </authorList>
    </citation>
    <scope>NUCLEOTIDE SEQUENCE [LARGE SCALE GENOMIC DNA]</scope>
    <source>
        <strain evidence="3 4">DSM 19573</strain>
    </source>
</reference>
<dbReference type="AlphaFoldDB" id="A0A318XKV1"/>
<evidence type="ECO:0000313" key="3">
    <source>
        <dbReference type="EMBL" id="PYG87088.1"/>
    </source>
</evidence>
<dbReference type="InterPro" id="IPR038610">
    <property type="entry name" value="FliK-like_C_sf"/>
</dbReference>
<keyword evidence="4" id="KW-1185">Reference proteome</keyword>
<dbReference type="OrthoDB" id="1737157at2"/>
<dbReference type="EMBL" id="QKMR01000014">
    <property type="protein sequence ID" value="PYG87088.1"/>
    <property type="molecule type" value="Genomic_DNA"/>
</dbReference>
<gene>
    <name evidence="3" type="ORF">LY28_02471</name>
</gene>
<dbReference type="Pfam" id="PF02120">
    <property type="entry name" value="Flg_hook"/>
    <property type="match status" value="1"/>
</dbReference>
<name>A0A318XKV1_9FIRM</name>
<evidence type="ECO:0000313" key="4">
    <source>
        <dbReference type="Proteomes" id="UP000248132"/>
    </source>
</evidence>
<keyword evidence="3" id="KW-0969">Cilium</keyword>
<feature type="region of interest" description="Disordered" evidence="1">
    <location>
        <begin position="311"/>
        <end position="338"/>
    </location>
</feature>
<keyword evidence="3" id="KW-0966">Cell projection</keyword>
<dbReference type="InterPro" id="IPR021136">
    <property type="entry name" value="Flagellar_hook_control-like_C"/>
</dbReference>
<dbReference type="Gene3D" id="3.30.750.140">
    <property type="match status" value="1"/>
</dbReference>
<accession>A0A318XKV1</accession>
<comment type="caution">
    <text evidence="3">The sequence shown here is derived from an EMBL/GenBank/DDBJ whole genome shotgun (WGS) entry which is preliminary data.</text>
</comment>
<organism evidence="3 4">
    <name type="scientific">Ruminiclostridium sufflavum DSM 19573</name>
    <dbReference type="NCBI Taxonomy" id="1121337"/>
    <lineage>
        <taxon>Bacteria</taxon>
        <taxon>Bacillati</taxon>
        <taxon>Bacillota</taxon>
        <taxon>Clostridia</taxon>
        <taxon>Eubacteriales</taxon>
        <taxon>Oscillospiraceae</taxon>
        <taxon>Ruminiclostridium</taxon>
    </lineage>
</organism>
<keyword evidence="3" id="KW-0282">Flagellum</keyword>
<evidence type="ECO:0000256" key="1">
    <source>
        <dbReference type="SAM" id="MobiDB-lite"/>
    </source>
</evidence>
<protein>
    <submittedName>
        <fullName evidence="3">Flagellar hook-length control protein FliK</fullName>
    </submittedName>
</protein>
<proteinExistence type="predicted"/>